<dbReference type="OrthoDB" id="9920536at2"/>
<name>A0A4R6LLB1_9FIRM</name>
<proteinExistence type="predicted"/>
<feature type="transmembrane region" description="Helical" evidence="1">
    <location>
        <begin position="7"/>
        <end position="29"/>
    </location>
</feature>
<gene>
    <name evidence="2" type="ORF">DFR79_12742</name>
</gene>
<organism evidence="2 3">
    <name type="scientific">Halanaerobium saccharolyticum</name>
    <dbReference type="NCBI Taxonomy" id="43595"/>
    <lineage>
        <taxon>Bacteria</taxon>
        <taxon>Bacillati</taxon>
        <taxon>Bacillota</taxon>
        <taxon>Clostridia</taxon>
        <taxon>Halanaerobiales</taxon>
        <taxon>Halanaerobiaceae</taxon>
        <taxon>Halanaerobium</taxon>
    </lineage>
</organism>
<dbReference type="RefSeq" id="WP_133515905.1">
    <property type="nucleotide sequence ID" value="NZ_SNWX01000027.1"/>
</dbReference>
<dbReference type="Proteomes" id="UP000295064">
    <property type="component" value="Unassembled WGS sequence"/>
</dbReference>
<dbReference type="AlphaFoldDB" id="A0A4R6LLB1"/>
<reference evidence="2 3" key="1">
    <citation type="submission" date="2019-03" db="EMBL/GenBank/DDBJ databases">
        <title>Subsurface microbial communities from deep shales in Ohio and West Virginia, USA.</title>
        <authorList>
            <person name="Wrighton K."/>
        </authorList>
    </citation>
    <scope>NUCLEOTIDE SEQUENCE [LARGE SCALE GENOMIC DNA]</scope>
    <source>
        <strain evidence="2 3">MA284_T2</strain>
    </source>
</reference>
<sequence>MDKRIWILDYFYILLVFFMFLIINSPLILAQENESQVVEQNLTERIELIEASQQFSKAQTNINQTAAVSMYACNYHTNNTQYKLGAKFEKIFYGNKNSTNFSYVIEGIYLDNEEEDVAAFLSLQTTLSNRLFSPYFGLGAEVMNVADYQVFLGLNLSQYFFVETKFINEKDDLEDGDFYSALGFKIPF</sequence>
<evidence type="ECO:0000256" key="1">
    <source>
        <dbReference type="SAM" id="Phobius"/>
    </source>
</evidence>
<evidence type="ECO:0000313" key="2">
    <source>
        <dbReference type="EMBL" id="TDO83340.1"/>
    </source>
</evidence>
<keyword evidence="1" id="KW-0812">Transmembrane</keyword>
<accession>A0A4R6LLB1</accession>
<keyword evidence="1" id="KW-0472">Membrane</keyword>
<evidence type="ECO:0000313" key="3">
    <source>
        <dbReference type="Proteomes" id="UP000295064"/>
    </source>
</evidence>
<comment type="caution">
    <text evidence="2">The sequence shown here is derived from an EMBL/GenBank/DDBJ whole genome shotgun (WGS) entry which is preliminary data.</text>
</comment>
<dbReference type="EMBL" id="SNWX01000027">
    <property type="protein sequence ID" value="TDO83340.1"/>
    <property type="molecule type" value="Genomic_DNA"/>
</dbReference>
<protein>
    <submittedName>
        <fullName evidence="2">Uncharacterized protein</fullName>
    </submittedName>
</protein>
<keyword evidence="1" id="KW-1133">Transmembrane helix</keyword>